<organism evidence="2">
    <name type="scientific">Camponotus floridanus</name>
    <name type="common">Florida carpenter ant</name>
    <dbReference type="NCBI Taxonomy" id="104421"/>
    <lineage>
        <taxon>Eukaryota</taxon>
        <taxon>Metazoa</taxon>
        <taxon>Ecdysozoa</taxon>
        <taxon>Arthropoda</taxon>
        <taxon>Hexapoda</taxon>
        <taxon>Insecta</taxon>
        <taxon>Pterygota</taxon>
        <taxon>Neoptera</taxon>
        <taxon>Endopterygota</taxon>
        <taxon>Hymenoptera</taxon>
        <taxon>Apocrita</taxon>
        <taxon>Aculeata</taxon>
        <taxon>Formicoidea</taxon>
        <taxon>Formicidae</taxon>
        <taxon>Formicinae</taxon>
        <taxon>Camponotus</taxon>
    </lineage>
</organism>
<sequence length="103" mass="12268">MAVEFLLNRFKALLVLLFGIFKRAMCCLRRRRRSSCDCEPLSTVGVVPNVLTNSTVCLKLSLFIEYHFFYLISFIIINYKYVKNCRNLFMQFIFMQLCKYILL</sequence>
<evidence type="ECO:0000313" key="2">
    <source>
        <dbReference type="Proteomes" id="UP000000311"/>
    </source>
</evidence>
<dbReference type="STRING" id="104421.E2AH80"/>
<reference evidence="1 2" key="1">
    <citation type="journal article" date="2010" name="Science">
        <title>Genomic comparison of the ants Camponotus floridanus and Harpegnathos saltator.</title>
        <authorList>
            <person name="Bonasio R."/>
            <person name="Zhang G."/>
            <person name="Ye C."/>
            <person name="Mutti N.S."/>
            <person name="Fang X."/>
            <person name="Qin N."/>
            <person name="Donahue G."/>
            <person name="Yang P."/>
            <person name="Li Q."/>
            <person name="Li C."/>
            <person name="Zhang P."/>
            <person name="Huang Z."/>
            <person name="Berger S.L."/>
            <person name="Reinberg D."/>
            <person name="Wang J."/>
            <person name="Liebig J."/>
        </authorList>
    </citation>
    <scope>NUCLEOTIDE SEQUENCE [LARGE SCALE GENOMIC DNA]</scope>
    <source>
        <strain evidence="2">C129</strain>
    </source>
</reference>
<dbReference type="OrthoDB" id="10017216at2759"/>
<dbReference type="EMBL" id="GL439483">
    <property type="protein sequence ID" value="EFN67197.1"/>
    <property type="molecule type" value="Genomic_DNA"/>
</dbReference>
<dbReference type="InParanoid" id="E2AH80"/>
<keyword evidence="2" id="KW-1185">Reference proteome</keyword>
<evidence type="ECO:0000313" key="1">
    <source>
        <dbReference type="EMBL" id="EFN67197.1"/>
    </source>
</evidence>
<name>E2AH80_CAMFO</name>
<dbReference type="AlphaFoldDB" id="E2AH80"/>
<dbReference type="Proteomes" id="UP000000311">
    <property type="component" value="Unassembled WGS sequence"/>
</dbReference>
<proteinExistence type="predicted"/>
<protein>
    <submittedName>
        <fullName evidence="1">Uncharacterized protein</fullName>
    </submittedName>
</protein>
<accession>E2AH80</accession>
<gene>
    <name evidence="1" type="ORF">EAG_09068</name>
</gene>